<dbReference type="SUPFAM" id="SSF47598">
    <property type="entry name" value="Ribbon-helix-helix"/>
    <property type="match status" value="1"/>
</dbReference>
<feature type="domain" description="Antitoxin FitA-like ribbon-helix-helix" evidence="1">
    <location>
        <begin position="3"/>
        <end position="40"/>
    </location>
</feature>
<dbReference type="InterPro" id="IPR013321">
    <property type="entry name" value="Arc_rbn_hlx_hlx"/>
</dbReference>
<reference evidence="2" key="2">
    <citation type="submission" date="2023-04" db="EMBL/GenBank/DDBJ databases">
        <authorList>
            <person name="Beletskiy A.V."/>
            <person name="Mardanov A.V."/>
            <person name="Ravin N.V."/>
        </authorList>
    </citation>
    <scope>NUCLEOTIDE SEQUENCE</scope>
    <source>
        <strain evidence="2">GKL-01</strain>
    </source>
</reference>
<protein>
    <recommendedName>
        <fullName evidence="1">Antitoxin FitA-like ribbon-helix-helix domain-containing protein</fullName>
    </recommendedName>
</protein>
<reference evidence="2" key="1">
    <citation type="journal article" date="2023" name="Int. J. Mol. Sci.">
        <title>Metagenomics Revealed a New Genus 'Candidatus Thiocaldithrix dubininis' gen. nov., sp. nov. and a New Species 'Candidatus Thiothrix putei' sp. nov. in the Family Thiotrichaceae, Some Members of Which Have Traits of Both Na+- and H+-Motive Energetics.</title>
        <authorList>
            <person name="Ravin N.V."/>
            <person name="Muntyan M.S."/>
            <person name="Smolyakov D.D."/>
            <person name="Rudenko T.S."/>
            <person name="Beletsky A.V."/>
            <person name="Mardanov A.V."/>
            <person name="Grabovich M.Y."/>
        </authorList>
    </citation>
    <scope>NUCLEOTIDE SEQUENCE</scope>
    <source>
        <strain evidence="2">GKL-01</strain>
    </source>
</reference>
<dbReference type="Gene3D" id="1.10.1220.10">
    <property type="entry name" value="Met repressor-like"/>
    <property type="match status" value="1"/>
</dbReference>
<accession>A0AA95H427</accession>
<dbReference type="InterPro" id="IPR053853">
    <property type="entry name" value="FitA-like_RHH"/>
</dbReference>
<dbReference type="EMBL" id="CP124755">
    <property type="protein sequence ID" value="WGZ89470.1"/>
    <property type="molecule type" value="Genomic_DNA"/>
</dbReference>
<dbReference type="InterPro" id="IPR010985">
    <property type="entry name" value="Ribbon_hlx_hlx"/>
</dbReference>
<dbReference type="Pfam" id="PF22513">
    <property type="entry name" value="FitA-like_RHH"/>
    <property type="match status" value="1"/>
</dbReference>
<gene>
    <name evidence="2" type="ORF">QJT80_08085</name>
</gene>
<proteinExistence type="predicted"/>
<dbReference type="GO" id="GO:0006355">
    <property type="term" value="P:regulation of DNA-templated transcription"/>
    <property type="evidence" value="ECO:0007669"/>
    <property type="project" value="InterPro"/>
</dbReference>
<organism evidence="2">
    <name type="scientific">Candidatus Thiocaldithrix dubininis</name>
    <dbReference type="NCBI Taxonomy" id="3080823"/>
    <lineage>
        <taxon>Bacteria</taxon>
        <taxon>Pseudomonadati</taxon>
        <taxon>Pseudomonadota</taxon>
        <taxon>Gammaproteobacteria</taxon>
        <taxon>Thiotrichales</taxon>
        <taxon>Thiotrichaceae</taxon>
        <taxon>Candidatus Thiocaldithrix</taxon>
    </lineage>
</organism>
<dbReference type="AlphaFoldDB" id="A0AA95H427"/>
<dbReference type="KEGG" id="tdu:QJT80_08085"/>
<sequence length="75" mass="8369">MGNLSIRRLDDATLQGLRIRAARHNVSMEEEARRILRQAVSSSVRLGDLACQLFGKESGVELELPKHSTHVPLSF</sequence>
<name>A0AA95H427_9GAMM</name>
<dbReference type="Proteomes" id="UP001300672">
    <property type="component" value="Chromosome"/>
</dbReference>
<evidence type="ECO:0000313" key="2">
    <source>
        <dbReference type="EMBL" id="WGZ89470.1"/>
    </source>
</evidence>
<evidence type="ECO:0000259" key="1">
    <source>
        <dbReference type="Pfam" id="PF22513"/>
    </source>
</evidence>